<evidence type="ECO:0000256" key="1">
    <source>
        <dbReference type="SAM" id="MobiDB-lite"/>
    </source>
</evidence>
<accession>A0AAV1PIS6</accession>
<feature type="region of interest" description="Disordered" evidence="1">
    <location>
        <begin position="1"/>
        <end position="29"/>
    </location>
</feature>
<protein>
    <submittedName>
        <fullName evidence="2">Uncharacterized protein</fullName>
    </submittedName>
</protein>
<dbReference type="Proteomes" id="UP001314229">
    <property type="component" value="Unassembled WGS sequence"/>
</dbReference>
<evidence type="ECO:0000313" key="3">
    <source>
        <dbReference type="Proteomes" id="UP001314229"/>
    </source>
</evidence>
<comment type="caution">
    <text evidence="2">The sequence shown here is derived from an EMBL/GenBank/DDBJ whole genome shotgun (WGS) entry which is preliminary data.</text>
</comment>
<name>A0AAV1PIS6_SCOSC</name>
<proteinExistence type="predicted"/>
<reference evidence="2 3" key="1">
    <citation type="submission" date="2024-01" db="EMBL/GenBank/DDBJ databases">
        <authorList>
            <person name="Alioto T."/>
            <person name="Alioto T."/>
            <person name="Gomez Garrido J."/>
        </authorList>
    </citation>
    <scope>NUCLEOTIDE SEQUENCE [LARGE SCALE GENOMIC DNA]</scope>
</reference>
<sequence>MRRSWAAKTPFFGFPKQLRPGPQSAPPSWETVEARKVDGIRQQTSTQPEALNMQQLQKKVSNK</sequence>
<feature type="region of interest" description="Disordered" evidence="1">
    <location>
        <begin position="41"/>
        <end position="63"/>
    </location>
</feature>
<organism evidence="2 3">
    <name type="scientific">Scomber scombrus</name>
    <name type="common">Atlantic mackerel</name>
    <name type="synonym">Scomber vernalis</name>
    <dbReference type="NCBI Taxonomy" id="13677"/>
    <lineage>
        <taxon>Eukaryota</taxon>
        <taxon>Metazoa</taxon>
        <taxon>Chordata</taxon>
        <taxon>Craniata</taxon>
        <taxon>Vertebrata</taxon>
        <taxon>Euteleostomi</taxon>
        <taxon>Actinopterygii</taxon>
        <taxon>Neopterygii</taxon>
        <taxon>Teleostei</taxon>
        <taxon>Neoteleostei</taxon>
        <taxon>Acanthomorphata</taxon>
        <taxon>Pelagiaria</taxon>
        <taxon>Scombriformes</taxon>
        <taxon>Scombridae</taxon>
        <taxon>Scomber</taxon>
    </lineage>
</organism>
<dbReference type="AlphaFoldDB" id="A0AAV1PIS6"/>
<keyword evidence="3" id="KW-1185">Reference proteome</keyword>
<gene>
    <name evidence="2" type="ORF">FSCOSCO3_A008266</name>
</gene>
<evidence type="ECO:0000313" key="2">
    <source>
        <dbReference type="EMBL" id="CAK6971619.1"/>
    </source>
</evidence>
<dbReference type="EMBL" id="CAWUFR010000181">
    <property type="protein sequence ID" value="CAK6971619.1"/>
    <property type="molecule type" value="Genomic_DNA"/>
</dbReference>